<keyword evidence="5" id="KW-0539">Nucleus</keyword>
<keyword evidence="3" id="KW-0238">DNA-binding</keyword>
<feature type="compositionally biased region" description="Low complexity" evidence="7">
    <location>
        <begin position="77"/>
        <end position="90"/>
    </location>
</feature>
<evidence type="ECO:0000259" key="8">
    <source>
        <dbReference type="PROSITE" id="PS50217"/>
    </source>
</evidence>
<dbReference type="SMART" id="SM00338">
    <property type="entry name" value="BRLZ"/>
    <property type="match status" value="1"/>
</dbReference>
<dbReference type="CDD" id="cd14702">
    <property type="entry name" value="bZIP_plant_GBF1"/>
    <property type="match status" value="1"/>
</dbReference>
<sequence length="465" mass="50152">MDRVFSIEELSDPFWRAPPRLPSHSSTRTDEEYKKMNRSSSEWAFQRFLQEASASEKSMSPASSSAVADTPSPPAVLPSSVVSPSSSSSKRVSDCGRERDDEVVEIKNHPPPILPQLSNPTAPPNVPVDSEEYQNFLKNRLKLACAAVALTRASSVKPQDSAQSADGGSQASNTSKLGSQAPGPGYGLSGGQDKVVGGPVGIPALPVMQKKSVVQAKPTTSGSSRELSDDDDLEGETENTENAGPSDVKRVRRMLSNRESARRSRRRKQAHLSELETQVAQLRVENSSLSKRLADINNKFSQAAVNNRILKADVETMRAKVKAAEETVKRMTGLNPLFPAMSEISTMGMPFTGSSSPSDMSADAAVPVQDDPKQHFYRPAPPDGVIATNPHNVRLNNGLPDIPPAQVAPVAPVDEMQNISGGTKMGRTVSMQRVASLEHLQKRIRGGGNSCGPMQWDARWEPETP</sequence>
<evidence type="ECO:0000256" key="6">
    <source>
        <dbReference type="SAM" id="Coils"/>
    </source>
</evidence>
<dbReference type="PROSITE" id="PS00036">
    <property type="entry name" value="BZIP_BASIC"/>
    <property type="match status" value="1"/>
</dbReference>
<accession>A0A9Q0QQJ7</accession>
<evidence type="ECO:0000256" key="5">
    <source>
        <dbReference type="ARBA" id="ARBA00023242"/>
    </source>
</evidence>
<dbReference type="Gene3D" id="1.20.5.170">
    <property type="match status" value="1"/>
</dbReference>
<dbReference type="Pfam" id="PF12498">
    <property type="entry name" value="bZIP_C"/>
    <property type="match status" value="1"/>
</dbReference>
<comment type="caution">
    <text evidence="9">The sequence shown here is derived from an EMBL/GenBank/DDBJ whole genome shotgun (WGS) entry which is preliminary data.</text>
</comment>
<dbReference type="GO" id="GO:0003700">
    <property type="term" value="F:DNA-binding transcription factor activity"/>
    <property type="evidence" value="ECO:0007669"/>
    <property type="project" value="InterPro"/>
</dbReference>
<dbReference type="Proteomes" id="UP001141806">
    <property type="component" value="Unassembled WGS sequence"/>
</dbReference>
<dbReference type="InterPro" id="IPR004827">
    <property type="entry name" value="bZIP"/>
</dbReference>
<feature type="compositionally biased region" description="Basic and acidic residues" evidence="7">
    <location>
        <begin position="91"/>
        <end position="108"/>
    </location>
</feature>
<feature type="region of interest" description="Disordered" evidence="7">
    <location>
        <begin position="446"/>
        <end position="465"/>
    </location>
</feature>
<keyword evidence="2" id="KW-0805">Transcription regulation</keyword>
<evidence type="ECO:0000313" key="10">
    <source>
        <dbReference type="Proteomes" id="UP001141806"/>
    </source>
</evidence>
<organism evidence="9 10">
    <name type="scientific">Protea cynaroides</name>
    <dbReference type="NCBI Taxonomy" id="273540"/>
    <lineage>
        <taxon>Eukaryota</taxon>
        <taxon>Viridiplantae</taxon>
        <taxon>Streptophyta</taxon>
        <taxon>Embryophyta</taxon>
        <taxon>Tracheophyta</taxon>
        <taxon>Spermatophyta</taxon>
        <taxon>Magnoliopsida</taxon>
        <taxon>Proteales</taxon>
        <taxon>Proteaceae</taxon>
        <taxon>Protea</taxon>
    </lineage>
</organism>
<dbReference type="InterPro" id="IPR046347">
    <property type="entry name" value="bZIP_sf"/>
</dbReference>
<feature type="region of interest" description="Disordered" evidence="7">
    <location>
        <begin position="153"/>
        <end position="194"/>
    </location>
</feature>
<evidence type="ECO:0000256" key="7">
    <source>
        <dbReference type="SAM" id="MobiDB-lite"/>
    </source>
</evidence>
<feature type="compositionally biased region" description="Acidic residues" evidence="7">
    <location>
        <begin position="228"/>
        <end position="239"/>
    </location>
</feature>
<evidence type="ECO:0000256" key="3">
    <source>
        <dbReference type="ARBA" id="ARBA00023125"/>
    </source>
</evidence>
<feature type="domain" description="BZIP" evidence="8">
    <location>
        <begin position="247"/>
        <end position="302"/>
    </location>
</feature>
<keyword evidence="10" id="KW-1185">Reference proteome</keyword>
<gene>
    <name evidence="9" type="ORF">NE237_014933</name>
</gene>
<dbReference type="PANTHER" id="PTHR46408">
    <property type="entry name" value="BASIC LEUCINE ZIPPER 63"/>
    <property type="match status" value="1"/>
</dbReference>
<dbReference type="PROSITE" id="PS50217">
    <property type="entry name" value="BZIP"/>
    <property type="match status" value="1"/>
</dbReference>
<dbReference type="InterPro" id="IPR020983">
    <property type="entry name" value="Basic_leucine-zipper_C"/>
</dbReference>
<dbReference type="OrthoDB" id="664875at2759"/>
<dbReference type="Pfam" id="PF00170">
    <property type="entry name" value="bZIP_1"/>
    <property type="match status" value="1"/>
</dbReference>
<feature type="region of interest" description="Disordered" evidence="7">
    <location>
        <begin position="54"/>
        <end position="129"/>
    </location>
</feature>
<evidence type="ECO:0000256" key="2">
    <source>
        <dbReference type="ARBA" id="ARBA00023015"/>
    </source>
</evidence>
<dbReference type="FunFam" id="1.20.5.170:FF:000020">
    <property type="entry name" value="BZIP transcription factor"/>
    <property type="match status" value="1"/>
</dbReference>
<feature type="coiled-coil region" evidence="6">
    <location>
        <begin position="258"/>
        <end position="334"/>
    </location>
</feature>
<feature type="region of interest" description="Disordered" evidence="7">
    <location>
        <begin position="210"/>
        <end position="248"/>
    </location>
</feature>
<feature type="compositionally biased region" description="Low complexity" evidence="7">
    <location>
        <begin position="159"/>
        <end position="172"/>
    </location>
</feature>
<dbReference type="AlphaFoldDB" id="A0A9Q0QQJ7"/>
<dbReference type="InterPro" id="IPR045314">
    <property type="entry name" value="bZIP_plant_GBF1"/>
</dbReference>
<dbReference type="GO" id="GO:0003677">
    <property type="term" value="F:DNA binding"/>
    <property type="evidence" value="ECO:0007669"/>
    <property type="project" value="UniProtKB-KW"/>
</dbReference>
<dbReference type="SUPFAM" id="SSF57959">
    <property type="entry name" value="Leucine zipper domain"/>
    <property type="match status" value="1"/>
</dbReference>
<dbReference type="GO" id="GO:0005634">
    <property type="term" value="C:nucleus"/>
    <property type="evidence" value="ECO:0007669"/>
    <property type="project" value="UniProtKB-SubCell"/>
</dbReference>
<comment type="subcellular location">
    <subcellularLocation>
        <location evidence="1">Nucleus</location>
    </subcellularLocation>
</comment>
<proteinExistence type="predicted"/>
<keyword evidence="6" id="KW-0175">Coiled coil</keyword>
<reference evidence="9" key="1">
    <citation type="journal article" date="2023" name="Plant J.">
        <title>The genome of the king protea, Protea cynaroides.</title>
        <authorList>
            <person name="Chang J."/>
            <person name="Duong T.A."/>
            <person name="Schoeman C."/>
            <person name="Ma X."/>
            <person name="Roodt D."/>
            <person name="Barker N."/>
            <person name="Li Z."/>
            <person name="Van de Peer Y."/>
            <person name="Mizrachi E."/>
        </authorList>
    </citation>
    <scope>NUCLEOTIDE SEQUENCE</scope>
    <source>
        <tissue evidence="9">Young leaves</tissue>
    </source>
</reference>
<keyword evidence="4" id="KW-0804">Transcription</keyword>
<dbReference type="PANTHER" id="PTHR46408:SF10">
    <property type="entry name" value="BASIC LEUCINE ZIPPER 63"/>
    <property type="match status" value="1"/>
</dbReference>
<protein>
    <recommendedName>
        <fullName evidence="8">BZIP domain-containing protein</fullName>
    </recommendedName>
</protein>
<name>A0A9Q0QQJ7_9MAGN</name>
<dbReference type="EMBL" id="JAMYWD010000006">
    <property type="protein sequence ID" value="KAJ4968232.1"/>
    <property type="molecule type" value="Genomic_DNA"/>
</dbReference>
<feature type="compositionally biased region" description="Low complexity" evidence="7">
    <location>
        <begin position="54"/>
        <end position="68"/>
    </location>
</feature>
<evidence type="ECO:0000313" key="9">
    <source>
        <dbReference type="EMBL" id="KAJ4968232.1"/>
    </source>
</evidence>
<evidence type="ECO:0000256" key="4">
    <source>
        <dbReference type="ARBA" id="ARBA00023163"/>
    </source>
</evidence>
<feature type="region of interest" description="Disordered" evidence="7">
    <location>
        <begin position="14"/>
        <end position="37"/>
    </location>
</feature>
<evidence type="ECO:0000256" key="1">
    <source>
        <dbReference type="ARBA" id="ARBA00004123"/>
    </source>
</evidence>